<name>A0A2X0M9W8_9BASI</name>
<accession>A0A2X0M9W8</accession>
<protein>
    <submittedName>
        <fullName evidence="1">BQ5605_C004g03123 protein</fullName>
    </submittedName>
</protein>
<organism evidence="1 2">
    <name type="scientific">Microbotryum silenes-dioicae</name>
    <dbReference type="NCBI Taxonomy" id="796604"/>
    <lineage>
        <taxon>Eukaryota</taxon>
        <taxon>Fungi</taxon>
        <taxon>Dikarya</taxon>
        <taxon>Basidiomycota</taxon>
        <taxon>Pucciniomycotina</taxon>
        <taxon>Microbotryomycetes</taxon>
        <taxon>Microbotryales</taxon>
        <taxon>Microbotryaceae</taxon>
        <taxon>Microbotryum</taxon>
    </lineage>
</organism>
<gene>
    <name evidence="1" type="primary">BQ5605_C004g03123</name>
    <name evidence="1" type="ORF">BQ5605_C004G03123</name>
</gene>
<dbReference type="EMBL" id="FQNC01000046">
    <property type="protein sequence ID" value="SGY70224.1"/>
    <property type="molecule type" value="Genomic_DNA"/>
</dbReference>
<dbReference type="Proteomes" id="UP000249464">
    <property type="component" value="Unassembled WGS sequence"/>
</dbReference>
<evidence type="ECO:0000313" key="1">
    <source>
        <dbReference type="EMBL" id="SGY70224.1"/>
    </source>
</evidence>
<evidence type="ECO:0000313" key="2">
    <source>
        <dbReference type="Proteomes" id="UP000249464"/>
    </source>
</evidence>
<reference evidence="1 2" key="1">
    <citation type="submission" date="2016-11" db="EMBL/GenBank/DDBJ databases">
        <authorList>
            <person name="Jaros S."/>
            <person name="Januszkiewicz K."/>
            <person name="Wedrychowicz H."/>
        </authorList>
    </citation>
    <scope>NUCLEOTIDE SEQUENCE [LARGE SCALE GENOMIC DNA]</scope>
</reference>
<proteinExistence type="predicted"/>
<sequence length="71" mass="7700">MSLPSQGGSGDLDSSHCAFEPEEDLQNDLLYDIFVQIVAGIMRDSPPHYNCQSKVSITTTMIIASSSLHSL</sequence>
<dbReference type="AlphaFoldDB" id="A0A2X0M9W8"/>
<keyword evidence="2" id="KW-1185">Reference proteome</keyword>